<comment type="caution">
    <text evidence="2">The sequence shown here is derived from an EMBL/GenBank/DDBJ whole genome shotgun (WGS) entry which is preliminary data.</text>
</comment>
<evidence type="ECO:0000313" key="3">
    <source>
        <dbReference type="Proteomes" id="UP000188929"/>
    </source>
</evidence>
<reference evidence="3" key="1">
    <citation type="submission" date="2016-10" db="EMBL/GenBank/DDBJ databases">
        <title>Frankia sp. NRRL B-16386 Genome sequencing.</title>
        <authorList>
            <person name="Ghodhbane-Gtari F."/>
            <person name="Swanson E."/>
            <person name="Gueddou A."/>
            <person name="Hezbri K."/>
            <person name="Ktari K."/>
            <person name="Nouioui I."/>
            <person name="Morris K."/>
            <person name="Simpson S."/>
            <person name="Abebe-Akele F."/>
            <person name="Thomas K."/>
            <person name="Gtari M."/>
            <person name="Tisa L.S."/>
        </authorList>
    </citation>
    <scope>NUCLEOTIDE SEQUENCE [LARGE SCALE GENOMIC DNA]</scope>
    <source>
        <strain evidence="3">NRRL B-16386</strain>
    </source>
</reference>
<organism evidence="2 3">
    <name type="scientific">Pseudofrankia asymbiotica</name>
    <dbReference type="NCBI Taxonomy" id="1834516"/>
    <lineage>
        <taxon>Bacteria</taxon>
        <taxon>Bacillati</taxon>
        <taxon>Actinomycetota</taxon>
        <taxon>Actinomycetes</taxon>
        <taxon>Frankiales</taxon>
        <taxon>Frankiaceae</taxon>
        <taxon>Pseudofrankia</taxon>
    </lineage>
</organism>
<dbReference type="STRING" id="1834516.BL253_27590"/>
<dbReference type="Pfam" id="PF13577">
    <property type="entry name" value="SnoaL_4"/>
    <property type="match status" value="1"/>
</dbReference>
<dbReference type="RefSeq" id="WP_076820302.1">
    <property type="nucleotide sequence ID" value="NZ_MOMC01000060.1"/>
</dbReference>
<keyword evidence="3" id="KW-1185">Reference proteome</keyword>
<name>A0A1V2I489_9ACTN</name>
<accession>A0A1V2I489</accession>
<protein>
    <submittedName>
        <fullName evidence="2">DUF4440 domain-containing protein</fullName>
    </submittedName>
</protein>
<dbReference type="OrthoDB" id="4941530at2"/>
<dbReference type="AlphaFoldDB" id="A0A1V2I489"/>
<dbReference type="SUPFAM" id="SSF54427">
    <property type="entry name" value="NTF2-like"/>
    <property type="match status" value="1"/>
</dbReference>
<sequence length="135" mass="15113">MTDLAIEDQFAVRATLARYCHRCDDGDLTGVVALFTSDGVFVHGDRTARGEVELLELFQSTQGRPSQRGKHVTVNPVLESDGRDLVRVAADFVFLRFAGDRLVPAITGRYRDEIVRVDGAWRIARREVHTMEKPG</sequence>
<dbReference type="CDD" id="cd00531">
    <property type="entry name" value="NTF2_like"/>
    <property type="match status" value="1"/>
</dbReference>
<dbReference type="InterPro" id="IPR032710">
    <property type="entry name" value="NTF2-like_dom_sf"/>
</dbReference>
<dbReference type="InterPro" id="IPR037401">
    <property type="entry name" value="SnoaL-like"/>
</dbReference>
<evidence type="ECO:0000313" key="2">
    <source>
        <dbReference type="EMBL" id="ONH25374.1"/>
    </source>
</evidence>
<gene>
    <name evidence="2" type="ORF">BL253_27590</name>
</gene>
<evidence type="ECO:0000259" key="1">
    <source>
        <dbReference type="Pfam" id="PF13577"/>
    </source>
</evidence>
<dbReference type="Proteomes" id="UP000188929">
    <property type="component" value="Unassembled WGS sequence"/>
</dbReference>
<dbReference type="EMBL" id="MOMC01000060">
    <property type="protein sequence ID" value="ONH25374.1"/>
    <property type="molecule type" value="Genomic_DNA"/>
</dbReference>
<feature type="domain" description="SnoaL-like" evidence="1">
    <location>
        <begin position="6"/>
        <end position="126"/>
    </location>
</feature>
<dbReference type="Gene3D" id="3.10.450.50">
    <property type="match status" value="1"/>
</dbReference>
<proteinExistence type="predicted"/>